<keyword evidence="4 7" id="KW-0812">Transmembrane</keyword>
<dbReference type="EMBL" id="DRTB01000185">
    <property type="protein sequence ID" value="HHE04907.1"/>
    <property type="molecule type" value="Genomic_DNA"/>
</dbReference>
<dbReference type="GO" id="GO:0098797">
    <property type="term" value="C:plasma membrane protein complex"/>
    <property type="evidence" value="ECO:0007669"/>
    <property type="project" value="TreeGrafter"/>
</dbReference>
<protein>
    <submittedName>
        <fullName evidence="10">ABC transporter permease</fullName>
    </submittedName>
</protein>
<dbReference type="InterPro" id="IPR051447">
    <property type="entry name" value="Lipoprotein-release_system"/>
</dbReference>
<comment type="subcellular location">
    <subcellularLocation>
        <location evidence="1">Cell membrane</location>
        <topology evidence="1">Multi-pass membrane protein</topology>
    </subcellularLocation>
</comment>
<feature type="transmembrane region" description="Helical" evidence="7">
    <location>
        <begin position="271"/>
        <end position="294"/>
    </location>
</feature>
<keyword evidence="6 7" id="KW-0472">Membrane</keyword>
<proteinExistence type="inferred from homology"/>
<evidence type="ECO:0000256" key="3">
    <source>
        <dbReference type="ARBA" id="ARBA00022475"/>
    </source>
</evidence>
<evidence type="ECO:0000256" key="7">
    <source>
        <dbReference type="SAM" id="Phobius"/>
    </source>
</evidence>
<dbReference type="Proteomes" id="UP000886110">
    <property type="component" value="Unassembled WGS sequence"/>
</dbReference>
<comment type="caution">
    <text evidence="10">The sequence shown here is derived from an EMBL/GenBank/DDBJ whole genome shotgun (WGS) entry which is preliminary data.</text>
</comment>
<feature type="transmembrane region" description="Helical" evidence="7">
    <location>
        <begin position="315"/>
        <end position="342"/>
    </location>
</feature>
<gene>
    <name evidence="10" type="ORF">ENL19_02460</name>
</gene>
<dbReference type="InterPro" id="IPR025857">
    <property type="entry name" value="MacB_PCD"/>
</dbReference>
<comment type="similarity">
    <text evidence="2">Belongs to the ABC-4 integral membrane protein family. LolC/E subfamily.</text>
</comment>
<accession>A0A7C5H608</accession>
<name>A0A7C5H608_UNCW3</name>
<feature type="transmembrane region" description="Helical" evidence="7">
    <location>
        <begin position="20"/>
        <end position="39"/>
    </location>
</feature>
<evidence type="ECO:0000256" key="1">
    <source>
        <dbReference type="ARBA" id="ARBA00004651"/>
    </source>
</evidence>
<organism evidence="10">
    <name type="scientific">candidate division WOR-3 bacterium</name>
    <dbReference type="NCBI Taxonomy" id="2052148"/>
    <lineage>
        <taxon>Bacteria</taxon>
        <taxon>Bacteria division WOR-3</taxon>
    </lineage>
</organism>
<reference evidence="10" key="1">
    <citation type="journal article" date="2020" name="mSystems">
        <title>Genome- and Community-Level Interaction Insights into Carbon Utilization and Element Cycling Functions of Hydrothermarchaeota in Hydrothermal Sediment.</title>
        <authorList>
            <person name="Zhou Z."/>
            <person name="Liu Y."/>
            <person name="Xu W."/>
            <person name="Pan J."/>
            <person name="Luo Z.H."/>
            <person name="Li M."/>
        </authorList>
    </citation>
    <scope>NUCLEOTIDE SEQUENCE [LARGE SCALE GENOMIC DNA]</scope>
    <source>
        <strain evidence="10">HyVt-74</strain>
    </source>
</reference>
<dbReference type="InterPro" id="IPR003838">
    <property type="entry name" value="ABC3_permease_C"/>
</dbReference>
<evidence type="ECO:0000256" key="5">
    <source>
        <dbReference type="ARBA" id="ARBA00022989"/>
    </source>
</evidence>
<keyword evidence="5 7" id="KW-1133">Transmembrane helix</keyword>
<dbReference type="PANTHER" id="PTHR30489:SF0">
    <property type="entry name" value="LIPOPROTEIN-RELEASING SYSTEM TRANSMEMBRANE PROTEIN LOLE"/>
    <property type="match status" value="1"/>
</dbReference>
<feature type="transmembrane region" description="Helical" evidence="7">
    <location>
        <begin position="371"/>
        <end position="391"/>
    </location>
</feature>
<evidence type="ECO:0000259" key="9">
    <source>
        <dbReference type="Pfam" id="PF12704"/>
    </source>
</evidence>
<feature type="domain" description="MacB-like periplasmic core" evidence="9">
    <location>
        <begin position="18"/>
        <end position="238"/>
    </location>
</feature>
<dbReference type="Pfam" id="PF12704">
    <property type="entry name" value="MacB_PCD"/>
    <property type="match status" value="1"/>
</dbReference>
<keyword evidence="3" id="KW-1003">Cell membrane</keyword>
<feature type="domain" description="ABC3 transporter permease C-terminal" evidence="8">
    <location>
        <begin position="271"/>
        <end position="400"/>
    </location>
</feature>
<dbReference type="GO" id="GO:0044874">
    <property type="term" value="P:lipoprotein localization to outer membrane"/>
    <property type="evidence" value="ECO:0007669"/>
    <property type="project" value="TreeGrafter"/>
</dbReference>
<dbReference type="Pfam" id="PF02687">
    <property type="entry name" value="FtsX"/>
    <property type="match status" value="1"/>
</dbReference>
<sequence>MEWIRFSFRNLGRNKRRTIINLLSIGFAVGFIILFDMVISGEQNDFVVNSVRLGVGDIKIHQRGYDKEALRHPLDRLIKNPENVITRIKSIPHITEISMRLISGGIISTGLKQSPITIFGVNPAEEKKVSMFYESIVDGKYIKSGTYSVIIGKKLARDMGIRKDGIVYLYARTRAGANNVIDLNVSGLYNTGFPQVDERIIIIPLDIAQSLFDIRGVSEIVINLDRDNFAPEIKDSVKNRLKGMDLEVYDFSHYIPDVMDIMEMQNGVIRIFRAFLLIIAIIGIINTMLMNVWERKKEVGTLRAMGYYRREISRIFLLESIWTGILGSIVGCVVAFSIGLFLQFHGIVIPMNVMQDINLPMVNIIRGEMHLAQFINGAVLGIIATMCAGLIPAVRVARIKITDALREY</sequence>
<evidence type="ECO:0000313" key="10">
    <source>
        <dbReference type="EMBL" id="HHE04907.1"/>
    </source>
</evidence>
<evidence type="ECO:0000259" key="8">
    <source>
        <dbReference type="Pfam" id="PF02687"/>
    </source>
</evidence>
<dbReference type="AlphaFoldDB" id="A0A7C5H608"/>
<evidence type="ECO:0000256" key="4">
    <source>
        <dbReference type="ARBA" id="ARBA00022692"/>
    </source>
</evidence>
<evidence type="ECO:0000256" key="6">
    <source>
        <dbReference type="ARBA" id="ARBA00023136"/>
    </source>
</evidence>
<evidence type="ECO:0000256" key="2">
    <source>
        <dbReference type="ARBA" id="ARBA00005236"/>
    </source>
</evidence>
<dbReference type="PANTHER" id="PTHR30489">
    <property type="entry name" value="LIPOPROTEIN-RELEASING SYSTEM TRANSMEMBRANE PROTEIN LOLE"/>
    <property type="match status" value="1"/>
</dbReference>